<proteinExistence type="predicted"/>
<feature type="non-terminal residue" evidence="1">
    <location>
        <position position="1"/>
    </location>
</feature>
<dbReference type="AlphaFoldDB" id="A0A2H3AJV8"/>
<protein>
    <submittedName>
        <fullName evidence="1">Uncharacterized protein</fullName>
    </submittedName>
</protein>
<organism evidence="1 2">
    <name type="scientific">Armillaria solidipes</name>
    <dbReference type="NCBI Taxonomy" id="1076256"/>
    <lineage>
        <taxon>Eukaryota</taxon>
        <taxon>Fungi</taxon>
        <taxon>Dikarya</taxon>
        <taxon>Basidiomycota</taxon>
        <taxon>Agaricomycotina</taxon>
        <taxon>Agaricomycetes</taxon>
        <taxon>Agaricomycetidae</taxon>
        <taxon>Agaricales</taxon>
        <taxon>Marasmiineae</taxon>
        <taxon>Physalacriaceae</taxon>
        <taxon>Armillaria</taxon>
    </lineage>
</organism>
<accession>A0A2H3AJV8</accession>
<dbReference type="Gene3D" id="1.20.1280.50">
    <property type="match status" value="1"/>
</dbReference>
<evidence type="ECO:0000313" key="2">
    <source>
        <dbReference type="Proteomes" id="UP000218334"/>
    </source>
</evidence>
<gene>
    <name evidence="1" type="ORF">ARMSODRAFT_855038</name>
</gene>
<dbReference type="CDD" id="cd09917">
    <property type="entry name" value="F-box_SF"/>
    <property type="match status" value="1"/>
</dbReference>
<evidence type="ECO:0000313" key="1">
    <source>
        <dbReference type="EMBL" id="PBK59161.1"/>
    </source>
</evidence>
<dbReference type="Proteomes" id="UP000218334">
    <property type="component" value="Unassembled WGS sequence"/>
</dbReference>
<dbReference type="EMBL" id="KZ293511">
    <property type="protein sequence ID" value="PBK59161.1"/>
    <property type="molecule type" value="Genomic_DNA"/>
</dbReference>
<sequence>LKCNDPPLEAERFSLLATESSSLELLSVLKKEIDNVQQMLKTLLDGQAKVTGNLLTAKALLHPIRSVPDDVLSYIFSFCVHEVYDLLNDNAVHNSLDSRKPPWTLSQVCRSWRSVSLSTASLWKCISIGFGQ</sequence>
<feature type="non-terminal residue" evidence="1">
    <location>
        <position position="132"/>
    </location>
</feature>
<reference evidence="2" key="1">
    <citation type="journal article" date="2017" name="Nat. Ecol. Evol.">
        <title>Genome expansion and lineage-specific genetic innovations in the forest pathogenic fungi Armillaria.</title>
        <authorList>
            <person name="Sipos G."/>
            <person name="Prasanna A.N."/>
            <person name="Walter M.C."/>
            <person name="O'Connor E."/>
            <person name="Balint B."/>
            <person name="Krizsan K."/>
            <person name="Kiss B."/>
            <person name="Hess J."/>
            <person name="Varga T."/>
            <person name="Slot J."/>
            <person name="Riley R."/>
            <person name="Boka B."/>
            <person name="Rigling D."/>
            <person name="Barry K."/>
            <person name="Lee J."/>
            <person name="Mihaltcheva S."/>
            <person name="LaButti K."/>
            <person name="Lipzen A."/>
            <person name="Waldron R."/>
            <person name="Moloney N.M."/>
            <person name="Sperisen C."/>
            <person name="Kredics L."/>
            <person name="Vagvoelgyi C."/>
            <person name="Patrignani A."/>
            <person name="Fitzpatrick D."/>
            <person name="Nagy I."/>
            <person name="Doyle S."/>
            <person name="Anderson J.B."/>
            <person name="Grigoriev I.V."/>
            <person name="Gueldener U."/>
            <person name="Muensterkoetter M."/>
            <person name="Nagy L.G."/>
        </authorList>
    </citation>
    <scope>NUCLEOTIDE SEQUENCE [LARGE SCALE GENOMIC DNA]</scope>
    <source>
        <strain evidence="2">28-4</strain>
    </source>
</reference>
<name>A0A2H3AJV8_9AGAR</name>
<dbReference type="STRING" id="1076256.A0A2H3AJV8"/>
<keyword evidence="2" id="KW-1185">Reference proteome</keyword>